<evidence type="ECO:0008006" key="3">
    <source>
        <dbReference type="Google" id="ProtNLM"/>
    </source>
</evidence>
<name>A0A0W8I111_9MICO</name>
<dbReference type="STRING" id="767452.AVL62_13070"/>
<organism evidence="1 2">
    <name type="scientific">Serinicoccus chungangensis</name>
    <dbReference type="NCBI Taxonomy" id="767452"/>
    <lineage>
        <taxon>Bacteria</taxon>
        <taxon>Bacillati</taxon>
        <taxon>Actinomycetota</taxon>
        <taxon>Actinomycetes</taxon>
        <taxon>Micrococcales</taxon>
        <taxon>Ornithinimicrobiaceae</taxon>
        <taxon>Serinicoccus</taxon>
    </lineage>
</organism>
<dbReference type="SUPFAM" id="SSF55729">
    <property type="entry name" value="Acyl-CoA N-acyltransferases (Nat)"/>
    <property type="match status" value="1"/>
</dbReference>
<keyword evidence="2" id="KW-1185">Reference proteome</keyword>
<evidence type="ECO:0000313" key="1">
    <source>
        <dbReference type="EMBL" id="KUG51163.1"/>
    </source>
</evidence>
<dbReference type="Proteomes" id="UP000054837">
    <property type="component" value="Unassembled WGS sequence"/>
</dbReference>
<accession>A0A0W8I111</accession>
<proteinExistence type="predicted"/>
<reference evidence="1 2" key="1">
    <citation type="submission" date="2015-12" db="EMBL/GenBank/DDBJ databases">
        <title>Serinicoccus chungangenesis strain CD08_5 genome sequencing and assembly.</title>
        <authorList>
            <person name="Chander A.M."/>
            <person name="Kaur G."/>
            <person name="Nair G.R."/>
            <person name="Dhawan D.K."/>
            <person name="Kochhar R.K."/>
            <person name="Mayilraj S."/>
            <person name="Bhadada S.K."/>
        </authorList>
    </citation>
    <scope>NUCLEOTIDE SEQUENCE [LARGE SCALE GENOMIC DNA]</scope>
    <source>
        <strain evidence="1 2">CD08_5</strain>
    </source>
</reference>
<dbReference type="EMBL" id="LQBL01000033">
    <property type="protein sequence ID" value="KUG51163.1"/>
    <property type="molecule type" value="Genomic_DNA"/>
</dbReference>
<dbReference type="InterPro" id="IPR016181">
    <property type="entry name" value="Acyl_CoA_acyltransferase"/>
</dbReference>
<dbReference type="AlphaFoldDB" id="A0A0W8I111"/>
<protein>
    <recommendedName>
        <fullName evidence="3">N-acetyltransferase domain-containing protein</fullName>
    </recommendedName>
</protein>
<sequence length="212" mass="22889">MTSEQVWRDCYAQVLAPSFPADELVGEDDFVAACRRPTSQVVVALDGTEPVGVSVVDAVAPDAPVALLSYLASHPVRRAGGVGSRLMERLRARGPMLLVEIEDPRAHDDRGFGDPRRRIEFYRRHGVRALDVPFFQPPVAPGRPRVEGMLLGVLTPGPVPERIDAGPVRAYLTDYLRGSGEDLDAAPASTLLEALAGETVPVIDLPTTEETT</sequence>
<gene>
    <name evidence="1" type="ORF">AVL62_13070</name>
</gene>
<evidence type="ECO:0000313" key="2">
    <source>
        <dbReference type="Proteomes" id="UP000054837"/>
    </source>
</evidence>
<comment type="caution">
    <text evidence="1">The sequence shown here is derived from an EMBL/GenBank/DDBJ whole genome shotgun (WGS) entry which is preliminary data.</text>
</comment>
<dbReference type="Gene3D" id="3.40.630.30">
    <property type="match status" value="1"/>
</dbReference>
<dbReference type="CDD" id="cd04301">
    <property type="entry name" value="NAT_SF"/>
    <property type="match status" value="1"/>
</dbReference>